<proteinExistence type="predicted"/>
<dbReference type="AlphaFoldDB" id="A0A7C8ME40"/>
<gene>
    <name evidence="2" type="ORF">BDV95DRAFT_18510</name>
</gene>
<name>A0A7C8ME40_9PLEO</name>
<evidence type="ECO:0000313" key="2">
    <source>
        <dbReference type="EMBL" id="KAF2878320.1"/>
    </source>
</evidence>
<protein>
    <submittedName>
        <fullName evidence="2">Uncharacterized protein</fullName>
    </submittedName>
</protein>
<accession>A0A7C8ME40</accession>
<keyword evidence="3" id="KW-1185">Reference proteome</keyword>
<comment type="caution">
    <text evidence="2">The sequence shown here is derived from an EMBL/GenBank/DDBJ whole genome shotgun (WGS) entry which is preliminary data.</text>
</comment>
<reference evidence="2 3" key="1">
    <citation type="submission" date="2020-01" db="EMBL/GenBank/DDBJ databases">
        <authorList>
            <consortium name="DOE Joint Genome Institute"/>
            <person name="Haridas S."/>
            <person name="Albert R."/>
            <person name="Binder M."/>
            <person name="Bloem J."/>
            <person name="Labutti K."/>
            <person name="Salamov A."/>
            <person name="Andreopoulos B."/>
            <person name="Baker S.E."/>
            <person name="Barry K."/>
            <person name="Bills G."/>
            <person name="Bluhm B.H."/>
            <person name="Cannon C."/>
            <person name="Castanera R."/>
            <person name="Culley D.E."/>
            <person name="Daum C."/>
            <person name="Ezra D."/>
            <person name="Gonzalez J.B."/>
            <person name="Henrissat B."/>
            <person name="Kuo A."/>
            <person name="Liang C."/>
            <person name="Lipzen A."/>
            <person name="Lutzoni F."/>
            <person name="Magnuson J."/>
            <person name="Mondo S."/>
            <person name="Nolan M."/>
            <person name="Ohm R."/>
            <person name="Pangilinan J."/>
            <person name="Park H.-J.H."/>
            <person name="Ramirez L."/>
            <person name="Alfaro M."/>
            <person name="Sun H."/>
            <person name="Tritt A."/>
            <person name="Yoshinaga Y."/>
            <person name="Zwiers L.-H.L."/>
            <person name="Turgeon B.G."/>
            <person name="Goodwin S.B."/>
            <person name="Spatafora J.W."/>
            <person name="Crous P.W."/>
            <person name="Grigoriev I.V."/>
        </authorList>
    </citation>
    <scope>NUCLEOTIDE SEQUENCE [LARGE SCALE GENOMIC DNA]</scope>
    <source>
        <strain evidence="2 3">CBS 611.86</strain>
    </source>
</reference>
<dbReference type="Proteomes" id="UP000481861">
    <property type="component" value="Unassembled WGS sequence"/>
</dbReference>
<evidence type="ECO:0000313" key="3">
    <source>
        <dbReference type="Proteomes" id="UP000481861"/>
    </source>
</evidence>
<evidence type="ECO:0000256" key="1">
    <source>
        <dbReference type="SAM" id="MobiDB-lite"/>
    </source>
</evidence>
<sequence length="249" mass="28004">MSVYGVRGGNPTDVIPRVFYSRTPSTEQRLSFLCLYRQQVVHTWIFPITIIISHHYGRVDIDIDTVLPSPPTSPSPEPSMCVYIDHIVSVSSPCLFTSTIPSSIPDILKSVQHPVSEPSIHSSTLPLPAQTSAAAHGTRIGTHRRSPGLVPVPVLYYCHPRQRTFHPSSPPTNLPTMTHTTFSKRDDLSWPAKQPRGRELSPQTQPRGSSAAREPWRKIILKAFLYTTGVGFAMYLPAKAWELWWCWKR</sequence>
<dbReference type="EMBL" id="JAADJZ010000001">
    <property type="protein sequence ID" value="KAF2878320.1"/>
    <property type="molecule type" value="Genomic_DNA"/>
</dbReference>
<feature type="region of interest" description="Disordered" evidence="1">
    <location>
        <begin position="185"/>
        <end position="212"/>
    </location>
</feature>
<organism evidence="2 3">
    <name type="scientific">Massariosphaeria phaeospora</name>
    <dbReference type="NCBI Taxonomy" id="100035"/>
    <lineage>
        <taxon>Eukaryota</taxon>
        <taxon>Fungi</taxon>
        <taxon>Dikarya</taxon>
        <taxon>Ascomycota</taxon>
        <taxon>Pezizomycotina</taxon>
        <taxon>Dothideomycetes</taxon>
        <taxon>Pleosporomycetidae</taxon>
        <taxon>Pleosporales</taxon>
        <taxon>Pleosporales incertae sedis</taxon>
        <taxon>Massariosphaeria</taxon>
    </lineage>
</organism>